<reference evidence="1 2" key="1">
    <citation type="submission" date="2017-06" db="EMBL/GenBank/DDBJ databases">
        <title>Genome sequencing of cyanobaciteial culture collection at National Institute for Environmental Studies (NIES).</title>
        <authorList>
            <person name="Hirose Y."/>
            <person name="Shimura Y."/>
            <person name="Fujisawa T."/>
            <person name="Nakamura Y."/>
            <person name="Kawachi M."/>
        </authorList>
    </citation>
    <scope>NUCLEOTIDE SEQUENCE [LARGE SCALE GENOMIC DNA]</scope>
    <source>
        <strain evidence="1 2">NIES-23</strain>
    </source>
</reference>
<evidence type="ECO:0000313" key="1">
    <source>
        <dbReference type="EMBL" id="BAY70682.1"/>
    </source>
</evidence>
<name>A0A1Z4KP00_ANAVA</name>
<organism evidence="1 2">
    <name type="scientific">Trichormus variabilis NIES-23</name>
    <dbReference type="NCBI Taxonomy" id="1973479"/>
    <lineage>
        <taxon>Bacteria</taxon>
        <taxon>Bacillati</taxon>
        <taxon>Cyanobacteriota</taxon>
        <taxon>Cyanophyceae</taxon>
        <taxon>Nostocales</taxon>
        <taxon>Nostocaceae</taxon>
        <taxon>Trichormus</taxon>
    </lineage>
</organism>
<proteinExistence type="predicted"/>
<sequence length="117" mass="14263">MKLNYSHKDVKNISEIFYLLNVFSKTSLEQWDVVPNNFIPVWVETYSIQCNIHNPILFLICMLLRSLEETFLKNYGFNQTTVNILENEIYPLVNYWFIGDYFYRKAYDYENDFIFER</sequence>
<evidence type="ECO:0000313" key="2">
    <source>
        <dbReference type="Proteomes" id="UP000217507"/>
    </source>
</evidence>
<accession>A0A1Z4KP00</accession>
<gene>
    <name evidence="1" type="ORF">NIES23_34890</name>
</gene>
<protein>
    <submittedName>
        <fullName evidence="1">Uncharacterized protein</fullName>
    </submittedName>
</protein>
<dbReference type="EMBL" id="AP018216">
    <property type="protein sequence ID" value="BAY70682.1"/>
    <property type="molecule type" value="Genomic_DNA"/>
</dbReference>
<dbReference type="AlphaFoldDB" id="A0A1Z4KP00"/>
<dbReference type="Proteomes" id="UP000217507">
    <property type="component" value="Chromosome"/>
</dbReference>